<evidence type="ECO:0000256" key="1">
    <source>
        <dbReference type="ARBA" id="ARBA00023015"/>
    </source>
</evidence>
<dbReference type="PIRSF" id="PIRSF019455">
    <property type="entry name" value="CopR_AtkY"/>
    <property type="match status" value="1"/>
</dbReference>
<keyword evidence="5" id="KW-1185">Reference proteome</keyword>
<name>A0ABS6BR50_9CLOT</name>
<keyword evidence="1" id="KW-0805">Transcription regulation</keyword>
<dbReference type="Pfam" id="PF03965">
    <property type="entry name" value="Penicillinase_R"/>
    <property type="match status" value="1"/>
</dbReference>
<organism evidence="4 5">
    <name type="scientific">Clostridium frigoris</name>
    <dbReference type="NCBI Taxonomy" id="205327"/>
    <lineage>
        <taxon>Bacteria</taxon>
        <taxon>Bacillati</taxon>
        <taxon>Bacillota</taxon>
        <taxon>Clostridia</taxon>
        <taxon>Eubacteriales</taxon>
        <taxon>Clostridiaceae</taxon>
        <taxon>Clostridium</taxon>
    </lineage>
</organism>
<protein>
    <submittedName>
        <fullName evidence="4">BlaI/MecI/CopY family transcriptional regulator</fullName>
    </submittedName>
</protein>
<evidence type="ECO:0000256" key="2">
    <source>
        <dbReference type="ARBA" id="ARBA00023125"/>
    </source>
</evidence>
<dbReference type="EMBL" id="JAHLDV010000002">
    <property type="protein sequence ID" value="MBU3158367.1"/>
    <property type="molecule type" value="Genomic_DNA"/>
</dbReference>
<dbReference type="InterPro" id="IPR005650">
    <property type="entry name" value="BlaI_family"/>
</dbReference>
<comment type="caution">
    <text evidence="4">The sequence shown here is derived from an EMBL/GenBank/DDBJ whole genome shotgun (WGS) entry which is preliminary data.</text>
</comment>
<dbReference type="RefSeq" id="WP_216145382.1">
    <property type="nucleotide sequence ID" value="NZ_JAHLDV010000002.1"/>
</dbReference>
<sequence length="124" mass="14605">MDFKKLPQTELEVMNLIWSNEETLSTNEVADIITLQKGWKAGTTATLLKRLIKRDFLSAEKRGKQFYYFPKVEEKEYKSLETKEFLKNIHGNSLTSLVSMLHDTKDLLSDEDLEKLDRMIKNRY</sequence>
<accession>A0ABS6BR50</accession>
<evidence type="ECO:0000313" key="4">
    <source>
        <dbReference type="EMBL" id="MBU3158367.1"/>
    </source>
</evidence>
<proteinExistence type="predicted"/>
<keyword evidence="2" id="KW-0238">DNA-binding</keyword>
<keyword evidence="3" id="KW-0804">Transcription</keyword>
<evidence type="ECO:0000256" key="3">
    <source>
        <dbReference type="ARBA" id="ARBA00023163"/>
    </source>
</evidence>
<reference evidence="4 5" key="1">
    <citation type="submission" date="2021-06" db="EMBL/GenBank/DDBJ databases">
        <title>Clostridia strains as spoilage organisms.</title>
        <authorList>
            <person name="Wambui J."/>
            <person name="Stephan R."/>
            <person name="Stevens M.J.A."/>
        </authorList>
    </citation>
    <scope>NUCLEOTIDE SEQUENCE [LARGE SCALE GENOMIC DNA]</scope>
    <source>
        <strain evidence="4 5">DSM 14204</strain>
    </source>
</reference>
<gene>
    <name evidence="4" type="ORF">KPL37_01095</name>
</gene>
<evidence type="ECO:0000313" key="5">
    <source>
        <dbReference type="Proteomes" id="UP000776252"/>
    </source>
</evidence>
<dbReference type="Proteomes" id="UP000776252">
    <property type="component" value="Unassembled WGS sequence"/>
</dbReference>